<dbReference type="AlphaFoldDB" id="A0A9J5ZC64"/>
<protein>
    <submittedName>
        <fullName evidence="2">Uncharacterized protein</fullName>
    </submittedName>
</protein>
<dbReference type="Proteomes" id="UP000824120">
    <property type="component" value="Chromosome 4"/>
</dbReference>
<keyword evidence="1" id="KW-1133">Transmembrane helix</keyword>
<name>A0A9J5ZC64_SOLCO</name>
<feature type="transmembrane region" description="Helical" evidence="1">
    <location>
        <begin position="226"/>
        <end position="249"/>
    </location>
</feature>
<keyword evidence="3" id="KW-1185">Reference proteome</keyword>
<gene>
    <name evidence="2" type="ORF">H5410_021738</name>
</gene>
<evidence type="ECO:0000256" key="1">
    <source>
        <dbReference type="SAM" id="Phobius"/>
    </source>
</evidence>
<organism evidence="2 3">
    <name type="scientific">Solanum commersonii</name>
    <name type="common">Commerson's wild potato</name>
    <name type="synonym">Commerson's nightshade</name>
    <dbReference type="NCBI Taxonomy" id="4109"/>
    <lineage>
        <taxon>Eukaryota</taxon>
        <taxon>Viridiplantae</taxon>
        <taxon>Streptophyta</taxon>
        <taxon>Embryophyta</taxon>
        <taxon>Tracheophyta</taxon>
        <taxon>Spermatophyta</taxon>
        <taxon>Magnoliopsida</taxon>
        <taxon>eudicotyledons</taxon>
        <taxon>Gunneridae</taxon>
        <taxon>Pentapetalae</taxon>
        <taxon>asterids</taxon>
        <taxon>lamiids</taxon>
        <taxon>Solanales</taxon>
        <taxon>Solanaceae</taxon>
        <taxon>Solanoideae</taxon>
        <taxon>Solaneae</taxon>
        <taxon>Solanum</taxon>
    </lineage>
</organism>
<evidence type="ECO:0000313" key="3">
    <source>
        <dbReference type="Proteomes" id="UP000824120"/>
    </source>
</evidence>
<accession>A0A9J5ZC64</accession>
<keyword evidence="1" id="KW-0812">Transmembrane</keyword>
<dbReference type="EMBL" id="JACXVP010000004">
    <property type="protein sequence ID" value="KAG5610457.1"/>
    <property type="molecule type" value="Genomic_DNA"/>
</dbReference>
<proteinExistence type="predicted"/>
<comment type="caution">
    <text evidence="2">The sequence shown here is derived from an EMBL/GenBank/DDBJ whole genome shotgun (WGS) entry which is preliminary data.</text>
</comment>
<reference evidence="2 3" key="1">
    <citation type="submission" date="2020-09" db="EMBL/GenBank/DDBJ databases">
        <title>De no assembly of potato wild relative species, Solanum commersonii.</title>
        <authorList>
            <person name="Cho K."/>
        </authorList>
    </citation>
    <scope>NUCLEOTIDE SEQUENCE [LARGE SCALE GENOMIC DNA]</scope>
    <source>
        <strain evidence="2">LZ3.2</strain>
        <tissue evidence="2">Leaf</tissue>
    </source>
</reference>
<sequence length="408" mass="45448">MDVGRASNIILEFQHVIRLEGFRSLTTSLPWYSVLVGPSFSKGTHQVGEVIGATGALYSRVGLTGIESEVNQKVGFATPFSVRASNTSRVYLSPGCKSCESYEFMEVASQVLREYEVGRAANGMYSLGQTSHVGHYGASGVGSHVMVAMGVARYATMLEIVTRPQHSLLDVVLILVEIEKANQRVLRTKLRVIKVAMIVKSWTTSLENTQASKGRCFKYALFGCNFFVYPVGSCFVCFGVFMSIWLISFRSGSTRSCCFDLEKWLSNSPCLYLDSPFMLLCWSFVAMLIPLSPVHDLESERWCSLVISGCSPVGKWKLAKKIHLQDGVMLAWFIMGLVPLGHCRPTDYDDTPLASLISLGWGVSLTFMVEEQFMGSWYRCFKSSFGWSRSLERESVLPCYSEESHPLD</sequence>
<keyword evidence="1" id="KW-0472">Membrane</keyword>
<evidence type="ECO:0000313" key="2">
    <source>
        <dbReference type="EMBL" id="KAG5610457.1"/>
    </source>
</evidence>